<evidence type="ECO:0000313" key="1">
    <source>
        <dbReference type="EMBL" id="KAK3209316.1"/>
    </source>
</evidence>
<reference evidence="1 2" key="1">
    <citation type="submission" date="2021-02" db="EMBL/GenBank/DDBJ databases">
        <title>Genome assembly of Pseudopithomyces chartarum.</title>
        <authorList>
            <person name="Jauregui R."/>
            <person name="Singh J."/>
            <person name="Voisey C."/>
        </authorList>
    </citation>
    <scope>NUCLEOTIDE SEQUENCE [LARGE SCALE GENOMIC DNA]</scope>
    <source>
        <strain evidence="1 2">AGR01</strain>
    </source>
</reference>
<proteinExistence type="predicted"/>
<accession>A0AAN6RH89</accession>
<organism evidence="1 2">
    <name type="scientific">Pseudopithomyces chartarum</name>
    <dbReference type="NCBI Taxonomy" id="1892770"/>
    <lineage>
        <taxon>Eukaryota</taxon>
        <taxon>Fungi</taxon>
        <taxon>Dikarya</taxon>
        <taxon>Ascomycota</taxon>
        <taxon>Pezizomycotina</taxon>
        <taxon>Dothideomycetes</taxon>
        <taxon>Pleosporomycetidae</taxon>
        <taxon>Pleosporales</taxon>
        <taxon>Massarineae</taxon>
        <taxon>Didymosphaeriaceae</taxon>
        <taxon>Pseudopithomyces</taxon>
    </lineage>
</organism>
<comment type="caution">
    <text evidence="1">The sequence shown here is derived from an EMBL/GenBank/DDBJ whole genome shotgun (WGS) entry which is preliminary data.</text>
</comment>
<gene>
    <name evidence="1" type="ORF">GRF29_69g1473632</name>
</gene>
<dbReference type="EMBL" id="WVTA01000006">
    <property type="protein sequence ID" value="KAK3209316.1"/>
    <property type="molecule type" value="Genomic_DNA"/>
</dbReference>
<name>A0AAN6RH89_9PLEO</name>
<protein>
    <submittedName>
        <fullName evidence="1">Uncharacterized protein</fullName>
    </submittedName>
</protein>
<dbReference type="AlphaFoldDB" id="A0AAN6RH89"/>
<evidence type="ECO:0000313" key="2">
    <source>
        <dbReference type="Proteomes" id="UP001280581"/>
    </source>
</evidence>
<keyword evidence="2" id="KW-1185">Reference proteome</keyword>
<sequence length="307" mass="33860">MATPDGYDNFTVQSLAFPYHQYISNNLEPCAIASTEKNLPIHMLNCGHLVAINNSIGPDDNRCGLNCLHVANWMKQQSIKAAANSVNVHTGNAQEYNVLPEPSKFLSQHSIYCEICYGIPASSFFVGDRETSYKRALALTRTVIEHYTGYNQAGILDRLCPSFSNPKPSEHDWKLVHKLRCGHEVLAQPARPCASNCLDSPACKCTIFPGNFRQGDVIFCHECTHRAELVYQRYANASKSVAMLGSKHGLNGVLVPVAAPDTLQGLDVPSAMAYRPNFSQVDDHEHAIAELESPMHPRLDQDSSFTG</sequence>
<dbReference type="Proteomes" id="UP001280581">
    <property type="component" value="Unassembled WGS sequence"/>
</dbReference>